<sequence>MGKIFTSSTTKVDSEPPNGSKSGSYCCSRAVDPADSPSSTTIDQDVPSASISPKNLEIQSQVTHQGVEELIHGHQNANF</sequence>
<reference evidence="2" key="1">
    <citation type="journal article" date="2022" name="Int. J. Mol. Sci.">
        <title>Draft Genome of Tanacetum Coccineum: Genomic Comparison of Closely Related Tanacetum-Family Plants.</title>
        <authorList>
            <person name="Yamashiro T."/>
            <person name="Shiraishi A."/>
            <person name="Nakayama K."/>
            <person name="Satake H."/>
        </authorList>
    </citation>
    <scope>NUCLEOTIDE SEQUENCE</scope>
</reference>
<organism evidence="2 3">
    <name type="scientific">Tanacetum coccineum</name>
    <dbReference type="NCBI Taxonomy" id="301880"/>
    <lineage>
        <taxon>Eukaryota</taxon>
        <taxon>Viridiplantae</taxon>
        <taxon>Streptophyta</taxon>
        <taxon>Embryophyta</taxon>
        <taxon>Tracheophyta</taxon>
        <taxon>Spermatophyta</taxon>
        <taxon>Magnoliopsida</taxon>
        <taxon>eudicotyledons</taxon>
        <taxon>Gunneridae</taxon>
        <taxon>Pentapetalae</taxon>
        <taxon>asterids</taxon>
        <taxon>campanulids</taxon>
        <taxon>Asterales</taxon>
        <taxon>Asteraceae</taxon>
        <taxon>Asteroideae</taxon>
        <taxon>Anthemideae</taxon>
        <taxon>Anthemidinae</taxon>
        <taxon>Tanacetum</taxon>
    </lineage>
</organism>
<name>A0ABQ4XBM0_9ASTR</name>
<gene>
    <name evidence="2" type="ORF">Tco_0657177</name>
</gene>
<proteinExistence type="predicted"/>
<feature type="compositionally biased region" description="Polar residues" evidence="1">
    <location>
        <begin position="36"/>
        <end position="48"/>
    </location>
</feature>
<dbReference type="EMBL" id="BQNB010009357">
    <property type="protein sequence ID" value="GJS62393.1"/>
    <property type="molecule type" value="Genomic_DNA"/>
</dbReference>
<dbReference type="Proteomes" id="UP001151760">
    <property type="component" value="Unassembled WGS sequence"/>
</dbReference>
<evidence type="ECO:0000313" key="3">
    <source>
        <dbReference type="Proteomes" id="UP001151760"/>
    </source>
</evidence>
<feature type="compositionally biased region" description="Polar residues" evidence="1">
    <location>
        <begin position="1"/>
        <end position="25"/>
    </location>
</feature>
<evidence type="ECO:0000256" key="1">
    <source>
        <dbReference type="SAM" id="MobiDB-lite"/>
    </source>
</evidence>
<keyword evidence="3" id="KW-1185">Reference proteome</keyword>
<accession>A0ABQ4XBM0</accession>
<protein>
    <submittedName>
        <fullName evidence="2">Uncharacterized protein</fullName>
    </submittedName>
</protein>
<feature type="region of interest" description="Disordered" evidence="1">
    <location>
        <begin position="1"/>
        <end position="48"/>
    </location>
</feature>
<comment type="caution">
    <text evidence="2">The sequence shown here is derived from an EMBL/GenBank/DDBJ whole genome shotgun (WGS) entry which is preliminary data.</text>
</comment>
<evidence type="ECO:0000313" key="2">
    <source>
        <dbReference type="EMBL" id="GJS62393.1"/>
    </source>
</evidence>
<reference evidence="2" key="2">
    <citation type="submission" date="2022-01" db="EMBL/GenBank/DDBJ databases">
        <authorList>
            <person name="Yamashiro T."/>
            <person name="Shiraishi A."/>
            <person name="Satake H."/>
            <person name="Nakayama K."/>
        </authorList>
    </citation>
    <scope>NUCLEOTIDE SEQUENCE</scope>
</reference>